<evidence type="ECO:0000256" key="1">
    <source>
        <dbReference type="SAM" id="Coils"/>
    </source>
</evidence>
<dbReference type="InterPro" id="IPR058524">
    <property type="entry name" value="DUF8211"/>
</dbReference>
<feature type="domain" description="DUF8211" evidence="2">
    <location>
        <begin position="42"/>
        <end position="144"/>
    </location>
</feature>
<organism evidence="3 4">
    <name type="scientific">Rhizophagus irregularis</name>
    <dbReference type="NCBI Taxonomy" id="588596"/>
    <lineage>
        <taxon>Eukaryota</taxon>
        <taxon>Fungi</taxon>
        <taxon>Fungi incertae sedis</taxon>
        <taxon>Mucoromycota</taxon>
        <taxon>Glomeromycotina</taxon>
        <taxon>Glomeromycetes</taxon>
        <taxon>Glomerales</taxon>
        <taxon>Glomeraceae</taxon>
        <taxon>Rhizophagus</taxon>
    </lineage>
</organism>
<protein>
    <recommendedName>
        <fullName evidence="2">DUF8211 domain-containing protein</fullName>
    </recommendedName>
</protein>
<keyword evidence="4" id="KW-1185">Reference proteome</keyword>
<dbReference type="AlphaFoldDB" id="A0A2I1HJB6"/>
<keyword evidence="1" id="KW-0175">Coiled coil</keyword>
<comment type="caution">
    <text evidence="3">The sequence shown here is derived from an EMBL/GenBank/DDBJ whole genome shotgun (WGS) entry which is preliminary data.</text>
</comment>
<sequence>MSDFRRACVIHQPQFFKHDAYRNIKKPNSKRNNDKFNNKSTHANLLYSRWRKSEKKTIFSRRLGISFEQSIHARTDNGIRKTFNTHMYKKKLCNFSLCRSDNIRTNKAQEIRFDRAKRRIFNKKEDNPRIHQHSRWNQSNYNFFTPLRSNFIPRRSVLAEDVSFMNPILTVEPYNPIPDISFPEKYRNIIPKDPLYTEQGVYITPGSRAWFTYMQNLHINLPPPLTKAQKRAKRLREEKIQEDNQIREDMRNYGTSFNRISRRKAAMHSYTRMTIRFDELMKEYIDLYHQFDDAEHKNHFHSKMVELGYNTPKRKEYHNQYLRNFSQLPPGAAEDTSDNTIELEIRPKKRRYPYVINQYSSLNSFCRSKRQRLFSAFMDDSTERDVLKLNDLSF</sequence>
<evidence type="ECO:0000259" key="2">
    <source>
        <dbReference type="Pfam" id="PF26638"/>
    </source>
</evidence>
<dbReference type="VEuPathDB" id="FungiDB:RhiirFUN_010181"/>
<evidence type="ECO:0000313" key="3">
    <source>
        <dbReference type="EMBL" id="PKY58930.1"/>
    </source>
</evidence>
<evidence type="ECO:0000313" key="4">
    <source>
        <dbReference type="Proteomes" id="UP000234323"/>
    </source>
</evidence>
<reference evidence="3 4" key="1">
    <citation type="submission" date="2015-10" db="EMBL/GenBank/DDBJ databases">
        <title>Genome analyses suggest a sexual origin of heterokaryosis in a supposedly ancient asexual fungus.</title>
        <authorList>
            <person name="Ropars J."/>
            <person name="Sedzielewska K."/>
            <person name="Noel J."/>
            <person name="Charron P."/>
            <person name="Farinelli L."/>
            <person name="Marton T."/>
            <person name="Kruger M."/>
            <person name="Pelin A."/>
            <person name="Brachmann A."/>
            <person name="Corradi N."/>
        </authorList>
    </citation>
    <scope>NUCLEOTIDE SEQUENCE [LARGE SCALE GENOMIC DNA]</scope>
    <source>
        <strain evidence="3 4">A4</strain>
    </source>
</reference>
<name>A0A2I1HJB6_9GLOM</name>
<dbReference type="VEuPathDB" id="FungiDB:FUN_010769"/>
<dbReference type="Pfam" id="PF26638">
    <property type="entry name" value="DUF8211"/>
    <property type="match status" value="1"/>
</dbReference>
<gene>
    <name evidence="3" type="ORF">RhiirA4_481260</name>
</gene>
<dbReference type="VEuPathDB" id="FungiDB:RhiirA1_474831"/>
<dbReference type="Proteomes" id="UP000234323">
    <property type="component" value="Unassembled WGS sequence"/>
</dbReference>
<accession>A0A2I1HJB6</accession>
<proteinExistence type="predicted"/>
<feature type="coiled-coil region" evidence="1">
    <location>
        <begin position="225"/>
        <end position="252"/>
    </location>
</feature>
<dbReference type="EMBL" id="LLXI01003263">
    <property type="protein sequence ID" value="PKY58930.1"/>
    <property type="molecule type" value="Genomic_DNA"/>
</dbReference>